<sequence length="295" mass="31027">MTVTRVAATVVFLGLQFLPTLASCGRAPYRSVLLAPLTWALALTFSFTAMWECEYDTLSLNLLFGGATGVFMGNQFSSDWHRRPRDWATRLVGSVLLLLYVVVGSLVGTGRLVESYGPRICQVATSPPSPPLSDAGPAGDVSRTAAGAAVYRCLMAGALVSTLYGWSLDVDLEDPRNVAFAFATVRTRDWAVLSVAVVAEVVAEVVAASVGVAAFTSNELPMSWEHFKHHYLPVWPVSGCLRWVWGCCRGRGLGGELPVASPEASDAAAGGQVEGAATPLGRGGCAGQASATDVS</sequence>
<evidence type="ECO:0000313" key="1">
    <source>
        <dbReference type="EMBL" id="KAK1861485.1"/>
    </source>
</evidence>
<proteinExistence type="predicted"/>
<gene>
    <name evidence="1" type="ORF">I4F81_004069</name>
</gene>
<keyword evidence="2" id="KW-1185">Reference proteome</keyword>
<protein>
    <submittedName>
        <fullName evidence="1">Uncharacterized protein</fullName>
    </submittedName>
</protein>
<dbReference type="EMBL" id="CM020618">
    <property type="protein sequence ID" value="KAK1861485.1"/>
    <property type="molecule type" value="Genomic_DNA"/>
</dbReference>
<comment type="caution">
    <text evidence="1">The sequence shown here is derived from an EMBL/GenBank/DDBJ whole genome shotgun (WGS) entry which is preliminary data.</text>
</comment>
<organism evidence="1 2">
    <name type="scientific">Pyropia yezoensis</name>
    <name type="common">Susabi-nori</name>
    <name type="synonym">Porphyra yezoensis</name>
    <dbReference type="NCBI Taxonomy" id="2788"/>
    <lineage>
        <taxon>Eukaryota</taxon>
        <taxon>Rhodophyta</taxon>
        <taxon>Bangiophyceae</taxon>
        <taxon>Bangiales</taxon>
        <taxon>Bangiaceae</taxon>
        <taxon>Pyropia</taxon>
    </lineage>
</organism>
<accession>A0ACC3BUR8</accession>
<dbReference type="Proteomes" id="UP000798662">
    <property type="component" value="Chromosome 1"/>
</dbReference>
<evidence type="ECO:0000313" key="2">
    <source>
        <dbReference type="Proteomes" id="UP000798662"/>
    </source>
</evidence>
<name>A0ACC3BUR8_PYRYE</name>
<reference evidence="1" key="1">
    <citation type="submission" date="2019-11" db="EMBL/GenBank/DDBJ databases">
        <title>Nori genome reveals adaptations in red seaweeds to the harsh intertidal environment.</title>
        <authorList>
            <person name="Wang D."/>
            <person name="Mao Y."/>
        </authorList>
    </citation>
    <scope>NUCLEOTIDE SEQUENCE</scope>
    <source>
        <tissue evidence="1">Gametophyte</tissue>
    </source>
</reference>